<dbReference type="RefSeq" id="WP_147645376.1">
    <property type="nucleotide sequence ID" value="NZ_CABKVG010000008.1"/>
</dbReference>
<keyword evidence="2" id="KW-1185">Reference proteome</keyword>
<accession>A0ABY4E324</accession>
<dbReference type="Proteomes" id="UP000832011">
    <property type="component" value="Chromosome"/>
</dbReference>
<organism evidence="1 2">
    <name type="scientific">Vitreoscilla massiliensis</name>
    <dbReference type="NCBI Taxonomy" id="1689272"/>
    <lineage>
        <taxon>Bacteria</taxon>
        <taxon>Pseudomonadati</taxon>
        <taxon>Pseudomonadota</taxon>
        <taxon>Betaproteobacteria</taxon>
        <taxon>Neisseriales</taxon>
        <taxon>Neisseriaceae</taxon>
        <taxon>Vitreoscilla</taxon>
    </lineage>
</organism>
<gene>
    <name evidence="1" type="ORF">LVJ82_04060</name>
</gene>
<protein>
    <submittedName>
        <fullName evidence="1">Uncharacterized protein</fullName>
    </submittedName>
</protein>
<dbReference type="EMBL" id="CP091511">
    <property type="protein sequence ID" value="UOO90172.1"/>
    <property type="molecule type" value="Genomic_DNA"/>
</dbReference>
<name>A0ABY4E324_9NEIS</name>
<proteinExistence type="predicted"/>
<reference evidence="1 2" key="1">
    <citation type="journal article" date="2022" name="Res Sq">
        <title>Evolution of multicellular longitudinally dividing oral cavity symbionts (Neisseriaceae).</title>
        <authorList>
            <person name="Nyongesa S."/>
            <person name="Weber P."/>
            <person name="Bernet E."/>
            <person name="Pullido F."/>
            <person name="Nieckarz M."/>
            <person name="Delaby M."/>
            <person name="Nieves C."/>
            <person name="Viehboeck T."/>
            <person name="Krause N."/>
            <person name="Rivera-Millot A."/>
            <person name="Nakamura A."/>
            <person name="Vischer N."/>
            <person name="VanNieuwenhze M."/>
            <person name="Brun Y."/>
            <person name="Cava F."/>
            <person name="Bulgheresi S."/>
            <person name="Veyrier F."/>
        </authorList>
    </citation>
    <scope>NUCLEOTIDE SEQUENCE [LARGE SCALE GENOMIC DNA]</scope>
    <source>
        <strain evidence="1 2">SN4</strain>
    </source>
</reference>
<sequence>MLGQSRPRLIALIASLERLKALLIAHSRPEAYGNDFAYVAWQWLFSHVDDENLPAEYYHAEADVPEAQRASHRPAYWIRPAYQVGRLTVAKYETRLSIRRHYTTAFARMDLVQQQAQMATDMLYGAAAVRKKLQAKGSAYDCDAWQHDLQMILNLWQQG</sequence>
<evidence type="ECO:0000313" key="2">
    <source>
        <dbReference type="Proteomes" id="UP000832011"/>
    </source>
</evidence>
<evidence type="ECO:0000313" key="1">
    <source>
        <dbReference type="EMBL" id="UOO90172.1"/>
    </source>
</evidence>